<reference evidence="1 2" key="2">
    <citation type="submission" date="2018-11" db="EMBL/GenBank/DDBJ databases">
        <authorList>
            <consortium name="Pathogen Informatics"/>
        </authorList>
    </citation>
    <scope>NUCLEOTIDE SEQUENCE [LARGE SCALE GENOMIC DNA]</scope>
</reference>
<evidence type="ECO:0000313" key="1">
    <source>
        <dbReference type="EMBL" id="VDN94118.1"/>
    </source>
</evidence>
<dbReference type="EMBL" id="UZAD01013335">
    <property type="protein sequence ID" value="VDN94118.1"/>
    <property type="molecule type" value="Genomic_DNA"/>
</dbReference>
<sequence>MHACMHICKDCYTGNGNQRLKTIRSFETKIGQSALAKSHAFPMTNELADEGISTAHIRHSNYFDFIDQLVMLRVVNITN</sequence>
<keyword evidence="2" id="KW-1185">Reference proteome</keyword>
<gene>
    <name evidence="1" type="ORF">BPAG_LOCUS12932</name>
</gene>
<organism evidence="3">
    <name type="scientific">Brugia pahangi</name>
    <name type="common">Filarial nematode worm</name>
    <dbReference type="NCBI Taxonomy" id="6280"/>
    <lineage>
        <taxon>Eukaryota</taxon>
        <taxon>Metazoa</taxon>
        <taxon>Ecdysozoa</taxon>
        <taxon>Nematoda</taxon>
        <taxon>Chromadorea</taxon>
        <taxon>Rhabditida</taxon>
        <taxon>Spirurina</taxon>
        <taxon>Spiruromorpha</taxon>
        <taxon>Filarioidea</taxon>
        <taxon>Onchocercidae</taxon>
        <taxon>Brugia</taxon>
    </lineage>
</organism>
<protein>
    <submittedName>
        <fullName evidence="3">DUF4372 domain-containing protein</fullName>
    </submittedName>
</protein>
<proteinExistence type="predicted"/>
<evidence type="ECO:0000313" key="2">
    <source>
        <dbReference type="Proteomes" id="UP000278627"/>
    </source>
</evidence>
<reference evidence="3" key="1">
    <citation type="submission" date="2017-02" db="UniProtKB">
        <authorList>
            <consortium name="WormBaseParasite"/>
        </authorList>
    </citation>
    <scope>IDENTIFICATION</scope>
</reference>
<accession>A0A0N4TVT0</accession>
<name>A0A0N4TVT0_BRUPA</name>
<dbReference type="AlphaFoldDB" id="A0A0N4TVT0"/>
<dbReference type="Proteomes" id="UP000278627">
    <property type="component" value="Unassembled WGS sequence"/>
</dbReference>
<dbReference type="WBParaSite" id="BPAG_0001300401-mRNA-1">
    <property type="protein sequence ID" value="BPAG_0001300401-mRNA-1"/>
    <property type="gene ID" value="BPAG_0001300401"/>
</dbReference>
<evidence type="ECO:0000313" key="3">
    <source>
        <dbReference type="WBParaSite" id="BPAG_0001300401-mRNA-1"/>
    </source>
</evidence>